<dbReference type="PROSITE" id="PS50110">
    <property type="entry name" value="RESPONSE_REGULATORY"/>
    <property type="match status" value="1"/>
</dbReference>
<dbReference type="SUPFAM" id="SSF52172">
    <property type="entry name" value="CheY-like"/>
    <property type="match status" value="1"/>
</dbReference>
<dbReference type="GO" id="GO:0000155">
    <property type="term" value="F:phosphorelay sensor kinase activity"/>
    <property type="evidence" value="ECO:0007669"/>
    <property type="project" value="InterPro"/>
</dbReference>
<dbReference type="InterPro" id="IPR036890">
    <property type="entry name" value="HATPase_C_sf"/>
</dbReference>
<dbReference type="EC" id="2.7.13.3" evidence="2"/>
<accession>A0A1U7CVR8</accession>
<dbReference type="RefSeq" id="WP_076349413.1">
    <property type="nucleotide sequence ID" value="NZ_CP019082.1"/>
</dbReference>
<dbReference type="InterPro" id="IPR036097">
    <property type="entry name" value="HisK_dim/P_sf"/>
</dbReference>
<evidence type="ECO:0000256" key="4">
    <source>
        <dbReference type="ARBA" id="ARBA00022679"/>
    </source>
</evidence>
<dbReference type="OrthoDB" id="3272385at2"/>
<evidence type="ECO:0000256" key="5">
    <source>
        <dbReference type="ARBA" id="ARBA00022777"/>
    </source>
</evidence>
<feature type="domain" description="Response regulatory" evidence="8">
    <location>
        <begin position="391"/>
        <end position="501"/>
    </location>
</feature>
<name>A0A1U7CVR8_9BACT</name>
<keyword evidence="3 6" id="KW-0597">Phosphoprotein</keyword>
<dbReference type="InterPro" id="IPR004358">
    <property type="entry name" value="Sig_transdc_His_kin-like_C"/>
</dbReference>
<dbReference type="InterPro" id="IPR011006">
    <property type="entry name" value="CheY-like_superfamily"/>
</dbReference>
<evidence type="ECO:0000259" key="9">
    <source>
        <dbReference type="PROSITE" id="PS50112"/>
    </source>
</evidence>
<dbReference type="SMART" id="SM00387">
    <property type="entry name" value="HATPase_c"/>
    <property type="match status" value="1"/>
</dbReference>
<dbReference type="InterPro" id="IPR035965">
    <property type="entry name" value="PAS-like_dom_sf"/>
</dbReference>
<evidence type="ECO:0000313" key="12">
    <source>
        <dbReference type="Proteomes" id="UP000186309"/>
    </source>
</evidence>
<dbReference type="NCBIfam" id="TIGR00229">
    <property type="entry name" value="sensory_box"/>
    <property type="match status" value="1"/>
</dbReference>
<dbReference type="CDD" id="cd00082">
    <property type="entry name" value="HisKA"/>
    <property type="match status" value="1"/>
</dbReference>
<dbReference type="SUPFAM" id="SSF47384">
    <property type="entry name" value="Homodimeric domain of signal transducing histidine kinase"/>
    <property type="match status" value="1"/>
</dbReference>
<dbReference type="PROSITE" id="PS50109">
    <property type="entry name" value="HIS_KIN"/>
    <property type="match status" value="1"/>
</dbReference>
<dbReference type="Pfam" id="PF00512">
    <property type="entry name" value="HisKA"/>
    <property type="match status" value="1"/>
</dbReference>
<dbReference type="PANTHER" id="PTHR43047:SF72">
    <property type="entry name" value="OSMOSENSING HISTIDINE PROTEIN KINASE SLN1"/>
    <property type="match status" value="1"/>
</dbReference>
<dbReference type="Gene3D" id="3.30.450.20">
    <property type="entry name" value="PAS domain"/>
    <property type="match status" value="1"/>
</dbReference>
<gene>
    <name evidence="11" type="primary">luxQ_7</name>
    <name evidence="11" type="ORF">BSF38_04554</name>
</gene>
<dbReference type="SUPFAM" id="SSF55785">
    <property type="entry name" value="PYP-like sensor domain (PAS domain)"/>
    <property type="match status" value="1"/>
</dbReference>
<evidence type="ECO:0000256" key="2">
    <source>
        <dbReference type="ARBA" id="ARBA00012438"/>
    </source>
</evidence>
<dbReference type="InterPro" id="IPR005467">
    <property type="entry name" value="His_kinase_dom"/>
</dbReference>
<dbReference type="InterPro" id="IPR000014">
    <property type="entry name" value="PAS"/>
</dbReference>
<dbReference type="CDD" id="cd16922">
    <property type="entry name" value="HATPase_EvgS-ArcB-TorS-like"/>
    <property type="match status" value="1"/>
</dbReference>
<feature type="modified residue" description="4-aspartylphosphate" evidence="6">
    <location>
        <position position="440"/>
    </location>
</feature>
<sequence length="505" mass="56171">MSHSEDLLSAWVETVEDYAIILLDTAGNIASWNYGAERLLRHTEAEVLGKPSKIIYTEEDVANGVPEQELNTALATGRARDERWHVRKDRTRFWGFGFLSVLRAEDGTPRGFVKAFRDLTERKRMEDELRRQAEDLRDVDRRRNEFLAMLSHELRNPLSPILNSVYILNNRFGSHDPMIMTTCKTIERQVMSLKRMIDDLLDVSRIAKQKLVLDKRPVALGEILRHAVDDVRPLATERHQELTLRMDATADVLLEADPVRLVQVFVNLLTNAAKFTESGGKIWLTSRLEAAEVVVEVRDSGVGIAPDMLARVFELFTQADHSLSRRQGGLGIGLALVRNLVELHGGLVEVHSDGPGKGSVFVVRLPVLPKKVEAEAVADGDTGAPDAPSRRILIVEDNVDSARSLGLLLELSGHETFVAHDGPTALEMARELRPDVVMLDIGLPGMSGYEVAEVLNRESDALLIAMTGYAEDEKARQAGFQHYLVKPIDRDDLLALLGDGPTAPR</sequence>
<dbReference type="InterPro" id="IPR003661">
    <property type="entry name" value="HisK_dim/P_dom"/>
</dbReference>
<dbReference type="SMART" id="SM00448">
    <property type="entry name" value="REC"/>
    <property type="match status" value="1"/>
</dbReference>
<dbReference type="InterPro" id="IPR000700">
    <property type="entry name" value="PAS-assoc_C"/>
</dbReference>
<evidence type="ECO:0000256" key="1">
    <source>
        <dbReference type="ARBA" id="ARBA00000085"/>
    </source>
</evidence>
<reference evidence="12" key="1">
    <citation type="submission" date="2016-12" db="EMBL/GenBank/DDBJ databases">
        <title>Comparative genomics of four Isosphaeraceae planctomycetes: a common pool of plasmids and glycoside hydrolase genes.</title>
        <authorList>
            <person name="Ivanova A."/>
        </authorList>
    </citation>
    <scope>NUCLEOTIDE SEQUENCE [LARGE SCALE GENOMIC DNA]</scope>
    <source>
        <strain evidence="12">PX4</strain>
    </source>
</reference>
<dbReference type="STRING" id="1387353.BSF38_04554"/>
<dbReference type="Proteomes" id="UP000186309">
    <property type="component" value="Chromosome"/>
</dbReference>
<dbReference type="PRINTS" id="PR00344">
    <property type="entry name" value="BCTRLSENSOR"/>
</dbReference>
<dbReference type="Pfam" id="PF00072">
    <property type="entry name" value="Response_reg"/>
    <property type="match status" value="1"/>
</dbReference>
<dbReference type="AlphaFoldDB" id="A0A1U7CVR8"/>
<evidence type="ECO:0000259" key="8">
    <source>
        <dbReference type="PROSITE" id="PS50110"/>
    </source>
</evidence>
<dbReference type="GO" id="GO:0005886">
    <property type="term" value="C:plasma membrane"/>
    <property type="evidence" value="ECO:0007669"/>
    <property type="project" value="TreeGrafter"/>
</dbReference>
<keyword evidence="4 11" id="KW-0808">Transferase</keyword>
<dbReference type="KEGG" id="pbor:BSF38_04554"/>
<evidence type="ECO:0000256" key="3">
    <source>
        <dbReference type="ARBA" id="ARBA00022553"/>
    </source>
</evidence>
<dbReference type="EMBL" id="CP019082">
    <property type="protein sequence ID" value="APW62996.1"/>
    <property type="molecule type" value="Genomic_DNA"/>
</dbReference>
<dbReference type="Pfam" id="PF02518">
    <property type="entry name" value="HATPase_c"/>
    <property type="match status" value="1"/>
</dbReference>
<protein>
    <recommendedName>
        <fullName evidence="2">histidine kinase</fullName>
        <ecNumber evidence="2">2.7.13.3</ecNumber>
    </recommendedName>
</protein>
<dbReference type="Gene3D" id="3.40.50.2300">
    <property type="match status" value="1"/>
</dbReference>
<dbReference type="SUPFAM" id="SSF55874">
    <property type="entry name" value="ATPase domain of HSP90 chaperone/DNA topoisomerase II/histidine kinase"/>
    <property type="match status" value="1"/>
</dbReference>
<evidence type="ECO:0000313" key="11">
    <source>
        <dbReference type="EMBL" id="APW62996.1"/>
    </source>
</evidence>
<dbReference type="Gene3D" id="1.10.287.130">
    <property type="match status" value="1"/>
</dbReference>
<evidence type="ECO:0000256" key="6">
    <source>
        <dbReference type="PROSITE-ProRule" id="PRU00169"/>
    </source>
</evidence>
<evidence type="ECO:0000259" key="10">
    <source>
        <dbReference type="PROSITE" id="PS50113"/>
    </source>
</evidence>
<feature type="domain" description="PAS" evidence="9">
    <location>
        <begin position="4"/>
        <end position="77"/>
    </location>
</feature>
<keyword evidence="12" id="KW-1185">Reference proteome</keyword>
<proteinExistence type="predicted"/>
<organism evidence="11 12">
    <name type="scientific">Paludisphaera borealis</name>
    <dbReference type="NCBI Taxonomy" id="1387353"/>
    <lineage>
        <taxon>Bacteria</taxon>
        <taxon>Pseudomonadati</taxon>
        <taxon>Planctomycetota</taxon>
        <taxon>Planctomycetia</taxon>
        <taxon>Isosphaerales</taxon>
        <taxon>Isosphaeraceae</taxon>
        <taxon>Paludisphaera</taxon>
    </lineage>
</organism>
<dbReference type="InterPro" id="IPR001789">
    <property type="entry name" value="Sig_transdc_resp-reg_receiver"/>
</dbReference>
<dbReference type="SMART" id="SM00388">
    <property type="entry name" value="HisKA"/>
    <property type="match status" value="1"/>
</dbReference>
<dbReference type="PROSITE" id="PS50112">
    <property type="entry name" value="PAS"/>
    <property type="match status" value="1"/>
</dbReference>
<feature type="domain" description="Histidine kinase" evidence="7">
    <location>
        <begin position="149"/>
        <end position="369"/>
    </location>
</feature>
<dbReference type="CDD" id="cd00130">
    <property type="entry name" value="PAS"/>
    <property type="match status" value="1"/>
</dbReference>
<keyword evidence="5 11" id="KW-0418">Kinase</keyword>
<dbReference type="Pfam" id="PF13426">
    <property type="entry name" value="PAS_9"/>
    <property type="match status" value="1"/>
</dbReference>
<dbReference type="FunFam" id="3.30.565.10:FF:000006">
    <property type="entry name" value="Sensor histidine kinase WalK"/>
    <property type="match status" value="1"/>
</dbReference>
<dbReference type="GO" id="GO:0009927">
    <property type="term" value="F:histidine phosphotransfer kinase activity"/>
    <property type="evidence" value="ECO:0007669"/>
    <property type="project" value="TreeGrafter"/>
</dbReference>
<dbReference type="PROSITE" id="PS50113">
    <property type="entry name" value="PAC"/>
    <property type="match status" value="1"/>
</dbReference>
<dbReference type="Gene3D" id="3.30.565.10">
    <property type="entry name" value="Histidine kinase-like ATPase, C-terminal domain"/>
    <property type="match status" value="1"/>
</dbReference>
<dbReference type="InterPro" id="IPR003594">
    <property type="entry name" value="HATPase_dom"/>
</dbReference>
<feature type="domain" description="PAC" evidence="10">
    <location>
        <begin position="79"/>
        <end position="131"/>
    </location>
</feature>
<evidence type="ECO:0000259" key="7">
    <source>
        <dbReference type="PROSITE" id="PS50109"/>
    </source>
</evidence>
<comment type="catalytic activity">
    <reaction evidence="1">
        <text>ATP + protein L-histidine = ADP + protein N-phospho-L-histidine.</text>
        <dbReference type="EC" id="2.7.13.3"/>
    </reaction>
</comment>
<dbReference type="PANTHER" id="PTHR43047">
    <property type="entry name" value="TWO-COMPONENT HISTIDINE PROTEIN KINASE"/>
    <property type="match status" value="1"/>
</dbReference>